<reference evidence="1" key="1">
    <citation type="submission" date="2021-02" db="EMBL/GenBank/DDBJ databases">
        <authorList>
            <person name="Nowell W R."/>
        </authorList>
    </citation>
    <scope>NUCLEOTIDE SEQUENCE</scope>
</reference>
<dbReference type="AlphaFoldDB" id="A0A816HAM8"/>
<evidence type="ECO:0000313" key="3">
    <source>
        <dbReference type="Proteomes" id="UP000663829"/>
    </source>
</evidence>
<proteinExistence type="predicted"/>
<feature type="non-terminal residue" evidence="1">
    <location>
        <position position="1"/>
    </location>
</feature>
<accession>A0A816HAM8</accession>
<dbReference type="Proteomes" id="UP000681722">
    <property type="component" value="Unassembled WGS sequence"/>
</dbReference>
<organism evidence="1 3">
    <name type="scientific">Didymodactylos carnosus</name>
    <dbReference type="NCBI Taxonomy" id="1234261"/>
    <lineage>
        <taxon>Eukaryota</taxon>
        <taxon>Metazoa</taxon>
        <taxon>Spiralia</taxon>
        <taxon>Gnathifera</taxon>
        <taxon>Rotifera</taxon>
        <taxon>Eurotatoria</taxon>
        <taxon>Bdelloidea</taxon>
        <taxon>Philodinida</taxon>
        <taxon>Philodinidae</taxon>
        <taxon>Didymodactylos</taxon>
    </lineage>
</organism>
<evidence type="ECO:0000313" key="1">
    <source>
        <dbReference type="EMBL" id="CAF1683380.1"/>
    </source>
</evidence>
<keyword evidence="3" id="KW-1185">Reference proteome</keyword>
<dbReference type="Proteomes" id="UP000663829">
    <property type="component" value="Unassembled WGS sequence"/>
</dbReference>
<protein>
    <submittedName>
        <fullName evidence="1">Uncharacterized protein</fullName>
    </submittedName>
</protein>
<sequence>ENYLFQLDDFIHMTYELNLQLSNQFNEIIDGSHVNGQNIDDIIVLSKGEKFELKVIDNEMINNNQ</sequence>
<gene>
    <name evidence="1" type="ORF">GPM918_LOCUS46665</name>
    <name evidence="2" type="ORF">SRO942_LOCUS51298</name>
</gene>
<dbReference type="EMBL" id="CAJNOQ010068498">
    <property type="protein sequence ID" value="CAF1683380.1"/>
    <property type="molecule type" value="Genomic_DNA"/>
</dbReference>
<evidence type="ECO:0000313" key="2">
    <source>
        <dbReference type="EMBL" id="CAF4694328.1"/>
    </source>
</evidence>
<comment type="caution">
    <text evidence="1">The sequence shown here is derived from an EMBL/GenBank/DDBJ whole genome shotgun (WGS) entry which is preliminary data.</text>
</comment>
<dbReference type="EMBL" id="CAJOBC010159597">
    <property type="protein sequence ID" value="CAF4694328.1"/>
    <property type="molecule type" value="Genomic_DNA"/>
</dbReference>
<name>A0A816HAM8_9BILA</name>